<dbReference type="EMBL" id="PQVF01000012">
    <property type="protein sequence ID" value="POY35237.1"/>
    <property type="molecule type" value="Genomic_DNA"/>
</dbReference>
<name>A0A2S4ZZ16_9SPHI</name>
<dbReference type="Gene3D" id="1.10.10.10">
    <property type="entry name" value="Winged helix-like DNA-binding domain superfamily/Winged helix DNA-binding domain"/>
    <property type="match status" value="2"/>
</dbReference>
<accession>A0A2S4ZZ16</accession>
<dbReference type="SUPFAM" id="SSF46785">
    <property type="entry name" value="Winged helix' DNA-binding domain"/>
    <property type="match status" value="2"/>
</dbReference>
<proteinExistence type="predicted"/>
<protein>
    <submittedName>
        <fullName evidence="5">SMC-Scp complex subunit ScpB</fullName>
    </submittedName>
</protein>
<dbReference type="GO" id="GO:0051301">
    <property type="term" value="P:cell division"/>
    <property type="evidence" value="ECO:0007669"/>
    <property type="project" value="UniProtKB-KW"/>
</dbReference>
<organism evidence="5 6">
    <name type="scientific">Solitalea longa</name>
    <dbReference type="NCBI Taxonomy" id="2079460"/>
    <lineage>
        <taxon>Bacteria</taxon>
        <taxon>Pseudomonadati</taxon>
        <taxon>Bacteroidota</taxon>
        <taxon>Sphingobacteriia</taxon>
        <taxon>Sphingobacteriales</taxon>
        <taxon>Sphingobacteriaceae</taxon>
        <taxon>Solitalea</taxon>
    </lineage>
</organism>
<dbReference type="GO" id="GO:0051304">
    <property type="term" value="P:chromosome separation"/>
    <property type="evidence" value="ECO:0007669"/>
    <property type="project" value="InterPro"/>
</dbReference>
<dbReference type="NCBIfam" id="TIGR00281">
    <property type="entry name" value="SMC-Scp complex subunit ScpB"/>
    <property type="match status" value="1"/>
</dbReference>
<keyword evidence="3" id="KW-0159">Chromosome partition</keyword>
<keyword evidence="1" id="KW-0963">Cytoplasm</keyword>
<dbReference type="AlphaFoldDB" id="A0A2S4ZZ16"/>
<dbReference type="InterPro" id="IPR036388">
    <property type="entry name" value="WH-like_DNA-bd_sf"/>
</dbReference>
<dbReference type="PANTHER" id="PTHR34298">
    <property type="entry name" value="SEGREGATION AND CONDENSATION PROTEIN B"/>
    <property type="match status" value="1"/>
</dbReference>
<dbReference type="PIRSF" id="PIRSF019345">
    <property type="entry name" value="ScpB"/>
    <property type="match status" value="1"/>
</dbReference>
<evidence type="ECO:0000256" key="1">
    <source>
        <dbReference type="ARBA" id="ARBA00022490"/>
    </source>
</evidence>
<dbReference type="PANTHER" id="PTHR34298:SF2">
    <property type="entry name" value="SEGREGATION AND CONDENSATION PROTEIN B"/>
    <property type="match status" value="1"/>
</dbReference>
<keyword evidence="2" id="KW-0132">Cell division</keyword>
<dbReference type="OrthoDB" id="9806226at2"/>
<keyword evidence="4" id="KW-0131">Cell cycle</keyword>
<evidence type="ECO:0000313" key="5">
    <source>
        <dbReference type="EMBL" id="POY35237.1"/>
    </source>
</evidence>
<evidence type="ECO:0000256" key="3">
    <source>
        <dbReference type="ARBA" id="ARBA00022829"/>
    </source>
</evidence>
<evidence type="ECO:0000256" key="4">
    <source>
        <dbReference type="ARBA" id="ARBA00023306"/>
    </source>
</evidence>
<dbReference type="InterPro" id="IPR036390">
    <property type="entry name" value="WH_DNA-bd_sf"/>
</dbReference>
<dbReference type="Proteomes" id="UP000236893">
    <property type="component" value="Unassembled WGS sequence"/>
</dbReference>
<reference evidence="5 6" key="1">
    <citation type="submission" date="2018-01" db="EMBL/GenBank/DDBJ databases">
        <authorList>
            <person name="Gaut B.S."/>
            <person name="Morton B.R."/>
            <person name="Clegg M.T."/>
            <person name="Duvall M.R."/>
        </authorList>
    </citation>
    <scope>NUCLEOTIDE SEQUENCE [LARGE SCALE GENOMIC DNA]</scope>
    <source>
        <strain evidence="5 6">HR-AV</strain>
    </source>
</reference>
<comment type="caution">
    <text evidence="5">The sequence shown here is derived from an EMBL/GenBank/DDBJ whole genome shotgun (WGS) entry which is preliminary data.</text>
</comment>
<keyword evidence="6" id="KW-1185">Reference proteome</keyword>
<evidence type="ECO:0000313" key="6">
    <source>
        <dbReference type="Proteomes" id="UP000236893"/>
    </source>
</evidence>
<evidence type="ECO:0000256" key="2">
    <source>
        <dbReference type="ARBA" id="ARBA00022618"/>
    </source>
</evidence>
<dbReference type="Pfam" id="PF04079">
    <property type="entry name" value="SMC_ScpB"/>
    <property type="match status" value="1"/>
</dbReference>
<dbReference type="InterPro" id="IPR005234">
    <property type="entry name" value="ScpB_csome_segregation"/>
</dbReference>
<gene>
    <name evidence="5" type="primary">scpB</name>
    <name evidence="5" type="ORF">C3K47_15750</name>
</gene>
<sequence>MEMIQQHIEALIFASEQSITTSEIIACLSNVSEQEVNSDLVDETIESISKKYEGEEHFFELVALSGGYQFMTKKRFAPTVSSLIQHRNKKKLSAAAMETLAIIAYKQPITKSEIEQIRGVNCDYSVQKLLEKELITIAGKSDAPGRPLLYTTSKLFMDYFSLNSLNDLPQLKDIQATNGSEIGEQVEN</sequence>